<dbReference type="EMBL" id="VCMV01000054">
    <property type="protein sequence ID" value="KAB0264910.1"/>
    <property type="molecule type" value="Genomic_DNA"/>
</dbReference>
<reference evidence="1 2" key="1">
    <citation type="journal article" date="2019" name="Microorganisms">
        <title>Genome Insights into the Novel Species Microvirga brassicacearum, a Rapeseed Endophyte with Biotechnological Potential.</title>
        <authorList>
            <person name="Jimenez-Gomez A."/>
            <person name="Saati-Santamaria Z."/>
            <person name="Igual J.M."/>
            <person name="Rivas R."/>
            <person name="Mateos P.F."/>
            <person name="Garcia-Fraile P."/>
        </authorList>
    </citation>
    <scope>NUCLEOTIDE SEQUENCE [LARGE SCALE GENOMIC DNA]</scope>
    <source>
        <strain evidence="1 2">CDVBN77</strain>
    </source>
</reference>
<proteinExistence type="predicted"/>
<accession>A0A5N3P593</accession>
<name>A0A5N3P593_9HYPH</name>
<evidence type="ECO:0000313" key="2">
    <source>
        <dbReference type="Proteomes" id="UP000325684"/>
    </source>
</evidence>
<dbReference type="AlphaFoldDB" id="A0A5N3P593"/>
<dbReference type="SUPFAM" id="SSF55298">
    <property type="entry name" value="YjgF-like"/>
    <property type="match status" value="1"/>
</dbReference>
<gene>
    <name evidence="1" type="ORF">FEZ63_20905</name>
</gene>
<organism evidence="1 2">
    <name type="scientific">Microvirga brassicacearum</name>
    <dbReference type="NCBI Taxonomy" id="2580413"/>
    <lineage>
        <taxon>Bacteria</taxon>
        <taxon>Pseudomonadati</taxon>
        <taxon>Pseudomonadota</taxon>
        <taxon>Alphaproteobacteria</taxon>
        <taxon>Hyphomicrobiales</taxon>
        <taxon>Methylobacteriaceae</taxon>
        <taxon>Microvirga</taxon>
    </lineage>
</organism>
<dbReference type="PANTHER" id="PTHR43857">
    <property type="entry name" value="BLR7761 PROTEIN"/>
    <property type="match status" value="1"/>
</dbReference>
<dbReference type="PANTHER" id="PTHR43857:SF1">
    <property type="entry name" value="YJGH FAMILY PROTEIN"/>
    <property type="match status" value="1"/>
</dbReference>
<dbReference type="Gene3D" id="3.30.1330.40">
    <property type="entry name" value="RutC-like"/>
    <property type="match status" value="1"/>
</dbReference>
<keyword evidence="2" id="KW-1185">Reference proteome</keyword>
<dbReference type="InterPro" id="IPR035959">
    <property type="entry name" value="RutC-like_sf"/>
</dbReference>
<sequence>MSVAINSPVIAPPFSNYSHGVLVPRDTELLFLSGQLGADAEGVVPGGCAAQVELCFSNIRAVLAEVGMTLDHIVRINAFVTAREHLAPYMSVRNALFAAPGPASTLMIVSGFARPEFVVEIEAIAGRPR</sequence>
<comment type="caution">
    <text evidence="1">The sequence shown here is derived from an EMBL/GenBank/DDBJ whole genome shotgun (WGS) entry which is preliminary data.</text>
</comment>
<dbReference type="OrthoDB" id="9808943at2"/>
<dbReference type="Proteomes" id="UP000325684">
    <property type="component" value="Unassembled WGS sequence"/>
</dbReference>
<dbReference type="Pfam" id="PF01042">
    <property type="entry name" value="Ribonuc_L-PSP"/>
    <property type="match status" value="1"/>
</dbReference>
<dbReference type="InterPro" id="IPR006175">
    <property type="entry name" value="YjgF/YER057c/UK114"/>
</dbReference>
<evidence type="ECO:0000313" key="1">
    <source>
        <dbReference type="EMBL" id="KAB0264910.1"/>
    </source>
</evidence>
<dbReference type="RefSeq" id="WP_150948139.1">
    <property type="nucleotide sequence ID" value="NZ_VCMV01000054.1"/>
</dbReference>
<protein>
    <submittedName>
        <fullName evidence="1">RidA family protein</fullName>
    </submittedName>
</protein>